<organism evidence="10 13">
    <name type="scientific">Pseudomonas aeruginosa</name>
    <dbReference type="NCBI Taxonomy" id="287"/>
    <lineage>
        <taxon>Bacteria</taxon>
        <taxon>Pseudomonadati</taxon>
        <taxon>Pseudomonadota</taxon>
        <taxon>Gammaproteobacteria</taxon>
        <taxon>Pseudomonadales</taxon>
        <taxon>Pseudomonadaceae</taxon>
        <taxon>Pseudomonas</taxon>
    </lineage>
</organism>
<name>A0A071L8V9_PSEAI</name>
<evidence type="ECO:0000256" key="3">
    <source>
        <dbReference type="ARBA" id="ARBA00023002"/>
    </source>
</evidence>
<evidence type="ECO:0000256" key="6">
    <source>
        <dbReference type="SAM" id="SignalP"/>
    </source>
</evidence>
<sequence>MKPRVLLSALALAGLPLSGWAADCPELLQGQLTKLRSKESIDLCQRYAGKPLVVVNTASHCGFTPQFKGLEALYQRYKGQGLEVLGVPSDDFKQEAADTAETAKICYGNYGVTFAMTQPQHVRGDEAIPLFRQLAEQSGQAPRWNFYKYVVDRQGRVVAQFSSKTTPDDPQLQAAIEKAIASQP</sequence>
<keyword evidence="6" id="KW-0732">Signal</keyword>
<dbReference type="InterPro" id="IPR036249">
    <property type="entry name" value="Thioredoxin-like_sf"/>
</dbReference>
<dbReference type="EMBL" id="CVVU01000237">
    <property type="protein sequence ID" value="CRP70648.1"/>
    <property type="molecule type" value="Genomic_DNA"/>
</dbReference>
<dbReference type="InterPro" id="IPR000889">
    <property type="entry name" value="Glutathione_peroxidase"/>
</dbReference>
<dbReference type="Gene3D" id="3.40.30.10">
    <property type="entry name" value="Glutaredoxin"/>
    <property type="match status" value="1"/>
</dbReference>
<dbReference type="Proteomes" id="UP001297540">
    <property type="component" value="Chromosome"/>
</dbReference>
<gene>
    <name evidence="8" type="primary">bsaA</name>
    <name evidence="9" type="ORF">GNQ48_03100</name>
    <name evidence="10" type="ORF">L4V69_24360</name>
    <name evidence="8" type="ORF">PAERUG_P19_London_7_VIM_2_05_10_05300</name>
</gene>
<reference evidence="11" key="2">
    <citation type="submission" date="2015-06" db="EMBL/GenBank/DDBJ databases">
        <authorList>
            <person name="Radhakrishnan Rajesh"/>
            <person name="Underwood Anthony"/>
            <person name="Al-Shahib Ali"/>
        </authorList>
    </citation>
    <scope>NUCLEOTIDE SEQUENCE [LARGE SCALE GENOMIC DNA]</scope>
    <source>
        <strain evidence="11">P19_London_7_VIM_2_05_10</strain>
    </source>
</reference>
<reference evidence="10" key="5">
    <citation type="submission" date="2023-10" db="EMBL/GenBank/DDBJ databases">
        <title>Pathogen: clinical or host-associated sample.</title>
        <authorList>
            <person name="Hergert J."/>
            <person name="Casey R."/>
            <person name="Wagner J."/>
            <person name="Young E.L."/>
            <person name="Oakeson K.F."/>
        </authorList>
    </citation>
    <scope>NUCLEOTIDE SEQUENCE</scope>
    <source>
        <strain evidence="10">2021CK-01020</strain>
    </source>
</reference>
<dbReference type="GO" id="GO:0004601">
    <property type="term" value="F:peroxidase activity"/>
    <property type="evidence" value="ECO:0007669"/>
    <property type="project" value="UniProtKB-KW"/>
</dbReference>
<evidence type="ECO:0000256" key="5">
    <source>
        <dbReference type="RuleBase" id="RU000499"/>
    </source>
</evidence>
<dbReference type="GO" id="GO:0034599">
    <property type="term" value="P:cellular response to oxidative stress"/>
    <property type="evidence" value="ECO:0007669"/>
    <property type="project" value="TreeGrafter"/>
</dbReference>
<comment type="similarity">
    <text evidence="1 5">Belongs to the glutathione peroxidase family.</text>
</comment>
<proteinExistence type="inferred from homology"/>
<dbReference type="FunFam" id="3.40.30.10:FF:000246">
    <property type="entry name" value="Glutathione peroxidase"/>
    <property type="match status" value="1"/>
</dbReference>
<dbReference type="PANTHER" id="PTHR11592:SF44">
    <property type="entry name" value="GLUTATHIONE PEROXIDASE"/>
    <property type="match status" value="1"/>
</dbReference>
<dbReference type="CDD" id="cd00340">
    <property type="entry name" value="GSH_Peroxidase"/>
    <property type="match status" value="1"/>
</dbReference>
<evidence type="ECO:0000256" key="4">
    <source>
        <dbReference type="PIRSR" id="PIRSR000303-1"/>
    </source>
</evidence>
<dbReference type="PIRSF" id="PIRSF000303">
    <property type="entry name" value="Glutathion_perox"/>
    <property type="match status" value="1"/>
</dbReference>
<evidence type="ECO:0000313" key="12">
    <source>
        <dbReference type="Proteomes" id="UP000433532"/>
    </source>
</evidence>
<dbReference type="Proteomes" id="UP000433532">
    <property type="component" value="Unassembled WGS sequence"/>
</dbReference>
<dbReference type="PANTHER" id="PTHR11592">
    <property type="entry name" value="GLUTATHIONE PEROXIDASE"/>
    <property type="match status" value="1"/>
</dbReference>
<keyword evidence="2 5" id="KW-0575">Peroxidase</keyword>
<dbReference type="EMBL" id="CP136986">
    <property type="protein sequence ID" value="WOS75634.1"/>
    <property type="molecule type" value="Genomic_DNA"/>
</dbReference>
<evidence type="ECO:0000259" key="7">
    <source>
        <dbReference type="PROSITE" id="PS51352"/>
    </source>
</evidence>
<evidence type="ECO:0000256" key="1">
    <source>
        <dbReference type="ARBA" id="ARBA00006926"/>
    </source>
</evidence>
<protein>
    <recommendedName>
        <fullName evidence="5">Glutathione peroxidase</fullName>
    </recommendedName>
</protein>
<dbReference type="EMBL" id="WOAD01000001">
    <property type="protein sequence ID" value="MUI33980.1"/>
    <property type="molecule type" value="Genomic_DNA"/>
</dbReference>
<dbReference type="RefSeq" id="WP_003086801.1">
    <property type="nucleotide sequence ID" value="NZ_AP014622.1"/>
</dbReference>
<evidence type="ECO:0000313" key="8">
    <source>
        <dbReference type="EMBL" id="CRP70648.1"/>
    </source>
</evidence>
<feature type="signal peptide" evidence="6">
    <location>
        <begin position="1"/>
        <end position="21"/>
    </location>
</feature>
<reference evidence="10" key="4">
    <citation type="submission" date="2023-06" db="EMBL/GenBank/DDBJ databases">
        <authorList>
            <consortium name="Clinical and Environmental Microbiology Branch: Whole genome sequencing antimicrobial resistance pathogens in the healthcare setting"/>
        </authorList>
    </citation>
    <scope>NUCLEOTIDE SEQUENCE</scope>
    <source>
        <strain evidence="10">2021CK-01020</strain>
    </source>
</reference>
<reference evidence="8" key="1">
    <citation type="submission" date="2015-06" db="EMBL/GenBank/DDBJ databases">
        <authorList>
            <person name="Radhakrishnan R."/>
            <person name="Underwood A."/>
            <person name="Al-Shahib A."/>
        </authorList>
    </citation>
    <scope>NUCLEOTIDE SEQUENCE</scope>
    <source>
        <strain evidence="8">P19_London_7_VIM_2_05_10</strain>
    </source>
</reference>
<dbReference type="OMA" id="YVNYGVT"/>
<evidence type="ECO:0000313" key="10">
    <source>
        <dbReference type="EMBL" id="WOS75634.1"/>
    </source>
</evidence>
<dbReference type="PROSITE" id="PS00460">
    <property type="entry name" value="GLUTATHIONE_PEROXID_1"/>
    <property type="match status" value="1"/>
</dbReference>
<accession>A0A071L8V9</accession>
<evidence type="ECO:0000313" key="13">
    <source>
        <dbReference type="Proteomes" id="UP001297540"/>
    </source>
</evidence>
<reference evidence="9 12" key="3">
    <citation type="submission" date="2019-11" db="EMBL/GenBank/DDBJ databases">
        <title>Genomes of ocular Pseudomonas aeruginosa isolates.</title>
        <authorList>
            <person name="Khan M."/>
            <person name="Rice S.A."/>
            <person name="Willcox M.D.P."/>
            <person name="Stapleton F."/>
        </authorList>
    </citation>
    <scope>NUCLEOTIDE SEQUENCE [LARGE SCALE GENOMIC DNA]</scope>
    <source>
        <strain evidence="9 12">PA221</strain>
    </source>
</reference>
<evidence type="ECO:0000313" key="9">
    <source>
        <dbReference type="EMBL" id="MUI33980.1"/>
    </source>
</evidence>
<dbReference type="InterPro" id="IPR013766">
    <property type="entry name" value="Thioredoxin_domain"/>
</dbReference>
<dbReference type="InterPro" id="IPR029759">
    <property type="entry name" value="GPX_AS"/>
</dbReference>
<evidence type="ECO:0000313" key="11">
    <source>
        <dbReference type="Proteomes" id="UP000045039"/>
    </source>
</evidence>
<dbReference type="PRINTS" id="PR01011">
    <property type="entry name" value="GLUTPROXDASE"/>
</dbReference>
<dbReference type="AlphaFoldDB" id="A0A071L8V9"/>
<keyword evidence="3 5" id="KW-0560">Oxidoreductase</keyword>
<feature type="chain" id="PRO_5015027815" description="Glutathione peroxidase" evidence="6">
    <location>
        <begin position="22"/>
        <end position="184"/>
    </location>
</feature>
<feature type="domain" description="Thioredoxin" evidence="7">
    <location>
        <begin position="11"/>
        <end position="181"/>
    </location>
</feature>
<dbReference type="SUPFAM" id="SSF52833">
    <property type="entry name" value="Thioredoxin-like"/>
    <property type="match status" value="1"/>
</dbReference>
<dbReference type="PROSITE" id="PS51352">
    <property type="entry name" value="THIOREDOXIN_2"/>
    <property type="match status" value="1"/>
</dbReference>
<dbReference type="Proteomes" id="UP000045039">
    <property type="component" value="Unassembled WGS sequence"/>
</dbReference>
<dbReference type="PROSITE" id="PS51355">
    <property type="entry name" value="GLUTATHIONE_PEROXID_3"/>
    <property type="match status" value="1"/>
</dbReference>
<dbReference type="Pfam" id="PF00255">
    <property type="entry name" value="GSHPx"/>
    <property type="match status" value="1"/>
</dbReference>
<evidence type="ECO:0000256" key="2">
    <source>
        <dbReference type="ARBA" id="ARBA00022559"/>
    </source>
</evidence>
<dbReference type="KEGG" id="paeb:NCGM1900_5287"/>
<feature type="active site" evidence="4">
    <location>
        <position position="61"/>
    </location>
</feature>